<sequence length="140" mass="15874">MSKIENTSNHKDVYSIWSDSVDSFYSNIEKSIPQFHQAATNLLQEYVQAWNNASSSIIDIQREFATKTGIKSNLPESSISMINDSTEKINRSFNVQSKMSIASIDATKHNIHTWNENSKSFVNINKSIMDSLVLPFNPKI</sequence>
<accession>A0A0D5C1E3</accession>
<protein>
    <recommendedName>
        <fullName evidence="3">Phasin domain-containing protein</fullName>
    </recommendedName>
</protein>
<proteinExistence type="predicted"/>
<gene>
    <name evidence="1" type="ORF">NADRNF5_0536</name>
</gene>
<reference evidence="1 2" key="2">
    <citation type="journal article" date="2016" name="ISME J.">
        <title>Physiological and genomic characterization of two novel marine thaumarchaeal strains indicates niche differentiation.</title>
        <authorList>
            <person name="Bayer B."/>
            <person name="Vojvoda J."/>
            <person name="Offre P."/>
            <person name="Alves R.J."/>
            <person name="Elisabeth N.H."/>
            <person name="Garcia J.A."/>
            <person name="Volland J.M."/>
            <person name="Srivastava A."/>
            <person name="Schleper C."/>
            <person name="Herndl G.J."/>
        </authorList>
    </citation>
    <scope>NUCLEOTIDE SEQUENCE [LARGE SCALE GENOMIC DNA]</scope>
    <source>
        <strain evidence="1 2">NF5</strain>
    </source>
</reference>
<dbReference type="HOGENOM" id="CLU_150428_0_0_2"/>
<dbReference type="KEGG" id="nin:NADRNF5_0536"/>
<dbReference type="Proteomes" id="UP000032408">
    <property type="component" value="Chromosome"/>
</dbReference>
<dbReference type="GeneID" id="24819779"/>
<name>A0A0D5C1E3_9ARCH</name>
<dbReference type="OrthoDB" id="2757at2157"/>
<evidence type="ECO:0000313" key="1">
    <source>
        <dbReference type="EMBL" id="AJW70232.1"/>
    </source>
</evidence>
<evidence type="ECO:0000313" key="2">
    <source>
        <dbReference type="Proteomes" id="UP000032408"/>
    </source>
</evidence>
<organism evidence="1 2">
    <name type="scientific">Nitrosopumilus adriaticus</name>
    <dbReference type="NCBI Taxonomy" id="1580092"/>
    <lineage>
        <taxon>Archaea</taxon>
        <taxon>Nitrososphaerota</taxon>
        <taxon>Nitrososphaeria</taxon>
        <taxon>Nitrosopumilales</taxon>
        <taxon>Nitrosopumilaceae</taxon>
        <taxon>Nitrosopumilus</taxon>
    </lineage>
</organism>
<keyword evidence="2" id="KW-1185">Reference proteome</keyword>
<dbReference type="EMBL" id="CP011070">
    <property type="protein sequence ID" value="AJW70232.1"/>
    <property type="molecule type" value="Genomic_DNA"/>
</dbReference>
<reference evidence="2" key="1">
    <citation type="submission" date="2015-03" db="EMBL/GenBank/DDBJ databases">
        <title>Characterization of two novel Thaumarchaeota isolated from the Northern Adriatic Sea.</title>
        <authorList>
            <person name="Bayer B."/>
            <person name="Vojvoda J."/>
            <person name="Offre P."/>
            <person name="Srivastava A."/>
            <person name="Elisabeth N."/>
            <person name="Garcia J.A.L."/>
            <person name="Schleper C."/>
            <person name="Herndl G.J."/>
        </authorList>
    </citation>
    <scope>NUCLEOTIDE SEQUENCE [LARGE SCALE GENOMIC DNA]</scope>
    <source>
        <strain evidence="2">NF5</strain>
    </source>
</reference>
<dbReference type="RefSeq" id="WP_048115432.1">
    <property type="nucleotide sequence ID" value="NZ_CP011070.1"/>
</dbReference>
<dbReference type="AlphaFoldDB" id="A0A0D5C1E3"/>
<evidence type="ECO:0008006" key="3">
    <source>
        <dbReference type="Google" id="ProtNLM"/>
    </source>
</evidence>